<dbReference type="OrthoDB" id="1272441at2759"/>
<dbReference type="InterPro" id="IPR007125">
    <property type="entry name" value="H2A/H2B/H3"/>
</dbReference>
<dbReference type="RefSeq" id="XP_019031909.1">
    <property type="nucleotide sequence ID" value="XM_019175996.1"/>
</dbReference>
<keyword evidence="3" id="KW-0238">DNA-binding</keyword>
<gene>
    <name evidence="10" type="ORF">L198_03870</name>
</gene>
<sequence>MNPSYFLPNAYDDGQGPSSRQYDDGSASESDASLSPEPLYPHNPNEHYSHSQPHHFPSHPQQPHEEQRPPLQTGPMVAPHQDLDSFLESFWTRQMDTVEGETPDWKSYNLPLARIKKVMKSDEEVKMISAEAPIMFSKACEIFISELTCRAWLVAESNKRRTLQKSDVAAAIAYSDMFDFLIDIIPRDDGGNGGTGAAGPSGNGQGSGTQTGGQGSVAQEDGVEEEEGEGEPYEGTEGGEEGEDLYGEYVQDE</sequence>
<dbReference type="Gene3D" id="1.10.20.10">
    <property type="entry name" value="Histone, subunit A"/>
    <property type="match status" value="1"/>
</dbReference>
<organism evidence="10 11">
    <name type="scientific">Cryptococcus wingfieldii CBS 7118</name>
    <dbReference type="NCBI Taxonomy" id="1295528"/>
    <lineage>
        <taxon>Eukaryota</taxon>
        <taxon>Fungi</taxon>
        <taxon>Dikarya</taxon>
        <taxon>Basidiomycota</taxon>
        <taxon>Agaricomycotina</taxon>
        <taxon>Tremellomycetes</taxon>
        <taxon>Tremellales</taxon>
        <taxon>Cryptococcaceae</taxon>
        <taxon>Cryptococcus</taxon>
    </lineage>
</organism>
<feature type="compositionally biased region" description="Gly residues" evidence="8">
    <location>
        <begin position="191"/>
        <end position="215"/>
    </location>
</feature>
<dbReference type="SUPFAM" id="SSF47113">
    <property type="entry name" value="Histone-fold"/>
    <property type="match status" value="1"/>
</dbReference>
<accession>A0A1E3J8X9</accession>
<comment type="similarity">
    <text evidence="7">Belongs to the NFYC/HAP5 subunit family.</text>
</comment>
<dbReference type="InterPro" id="IPR050568">
    <property type="entry name" value="Transcr_DNA_Rep_Reg"/>
</dbReference>
<dbReference type="GO" id="GO:0016602">
    <property type="term" value="C:CCAAT-binding factor complex"/>
    <property type="evidence" value="ECO:0007669"/>
    <property type="project" value="TreeGrafter"/>
</dbReference>
<proteinExistence type="inferred from homology"/>
<name>A0A1E3J8X9_9TREE</name>
<dbReference type="Proteomes" id="UP000094819">
    <property type="component" value="Unassembled WGS sequence"/>
</dbReference>
<evidence type="ECO:0000256" key="5">
    <source>
        <dbReference type="ARBA" id="ARBA00023163"/>
    </source>
</evidence>
<keyword evidence="2" id="KW-0805">Transcription regulation</keyword>
<dbReference type="AlphaFoldDB" id="A0A1E3J8X9"/>
<dbReference type="FunFam" id="1.10.20.10:FF:000006">
    <property type="entry name" value="Nuclear transcription factor Y subunit gamma"/>
    <property type="match status" value="1"/>
</dbReference>
<evidence type="ECO:0000256" key="8">
    <source>
        <dbReference type="SAM" id="MobiDB-lite"/>
    </source>
</evidence>
<dbReference type="EMBL" id="AWGH01000010">
    <property type="protein sequence ID" value="ODN97307.1"/>
    <property type="molecule type" value="Genomic_DNA"/>
</dbReference>
<evidence type="ECO:0000256" key="4">
    <source>
        <dbReference type="ARBA" id="ARBA00023159"/>
    </source>
</evidence>
<dbReference type="PANTHER" id="PTHR10252">
    <property type="entry name" value="HISTONE-LIKE TRANSCRIPTION FACTOR CCAAT-RELATED"/>
    <property type="match status" value="1"/>
</dbReference>
<feature type="compositionally biased region" description="Acidic residues" evidence="8">
    <location>
        <begin position="221"/>
        <end position="253"/>
    </location>
</feature>
<evidence type="ECO:0000256" key="7">
    <source>
        <dbReference type="ARBA" id="ARBA00038129"/>
    </source>
</evidence>
<protein>
    <submittedName>
        <fullName evidence="10">Transcriptional activator HAP5</fullName>
    </submittedName>
</protein>
<comment type="caution">
    <text evidence="10">The sequence shown here is derived from an EMBL/GenBank/DDBJ whole genome shotgun (WGS) entry which is preliminary data.</text>
</comment>
<comment type="subcellular location">
    <subcellularLocation>
        <location evidence="1">Nucleus</location>
    </subcellularLocation>
</comment>
<keyword evidence="5" id="KW-0804">Transcription</keyword>
<dbReference type="GO" id="GO:0046982">
    <property type="term" value="F:protein heterodimerization activity"/>
    <property type="evidence" value="ECO:0007669"/>
    <property type="project" value="InterPro"/>
</dbReference>
<dbReference type="GO" id="GO:0000978">
    <property type="term" value="F:RNA polymerase II cis-regulatory region sequence-specific DNA binding"/>
    <property type="evidence" value="ECO:0007669"/>
    <property type="project" value="TreeGrafter"/>
</dbReference>
<evidence type="ECO:0000256" key="2">
    <source>
        <dbReference type="ARBA" id="ARBA00023015"/>
    </source>
</evidence>
<evidence type="ECO:0000256" key="6">
    <source>
        <dbReference type="ARBA" id="ARBA00023242"/>
    </source>
</evidence>
<dbReference type="InterPro" id="IPR009072">
    <property type="entry name" value="Histone-fold"/>
</dbReference>
<evidence type="ECO:0000259" key="9">
    <source>
        <dbReference type="Pfam" id="PF00125"/>
    </source>
</evidence>
<evidence type="ECO:0000313" key="10">
    <source>
        <dbReference type="EMBL" id="ODN97307.1"/>
    </source>
</evidence>
<evidence type="ECO:0000256" key="1">
    <source>
        <dbReference type="ARBA" id="ARBA00004123"/>
    </source>
</evidence>
<dbReference type="PANTHER" id="PTHR10252:SF8">
    <property type="entry name" value="NUCLEAR TRANSCRIPTION FACTOR Y SUBUNIT GAMMA"/>
    <property type="match status" value="1"/>
</dbReference>
<keyword evidence="4" id="KW-0010">Activator</keyword>
<keyword evidence="11" id="KW-1185">Reference proteome</keyword>
<feature type="region of interest" description="Disordered" evidence="8">
    <location>
        <begin position="1"/>
        <end position="79"/>
    </location>
</feature>
<dbReference type="Pfam" id="PF00125">
    <property type="entry name" value="Histone"/>
    <property type="match status" value="1"/>
</dbReference>
<dbReference type="CDD" id="cd22908">
    <property type="entry name" value="HFD_NFYC-like"/>
    <property type="match status" value="1"/>
</dbReference>
<dbReference type="GeneID" id="30193083"/>
<evidence type="ECO:0000313" key="11">
    <source>
        <dbReference type="Proteomes" id="UP000094819"/>
    </source>
</evidence>
<evidence type="ECO:0000256" key="3">
    <source>
        <dbReference type="ARBA" id="ARBA00023125"/>
    </source>
</evidence>
<feature type="domain" description="Core Histone H2A/H2B/H3" evidence="9">
    <location>
        <begin position="105"/>
        <end position="172"/>
    </location>
</feature>
<feature type="region of interest" description="Disordered" evidence="8">
    <location>
        <begin position="191"/>
        <end position="253"/>
    </location>
</feature>
<reference evidence="10 11" key="1">
    <citation type="submission" date="2016-06" db="EMBL/GenBank/DDBJ databases">
        <title>Evolution of pathogenesis and genome organization in the Tremellales.</title>
        <authorList>
            <person name="Cuomo C."/>
            <person name="Litvintseva A."/>
            <person name="Heitman J."/>
            <person name="Chen Y."/>
            <person name="Sun S."/>
            <person name="Springer D."/>
            <person name="Dromer F."/>
            <person name="Young S."/>
            <person name="Zeng Q."/>
            <person name="Chapman S."/>
            <person name="Gujja S."/>
            <person name="Saif S."/>
            <person name="Birren B."/>
        </authorList>
    </citation>
    <scope>NUCLEOTIDE SEQUENCE [LARGE SCALE GENOMIC DNA]</scope>
    <source>
        <strain evidence="10 11">CBS 7118</strain>
    </source>
</reference>
<dbReference type="GO" id="GO:0001228">
    <property type="term" value="F:DNA-binding transcription activator activity, RNA polymerase II-specific"/>
    <property type="evidence" value="ECO:0007669"/>
    <property type="project" value="TreeGrafter"/>
</dbReference>
<keyword evidence="6" id="KW-0539">Nucleus</keyword>